<reference evidence="2 3" key="1">
    <citation type="journal article" date="2014" name="Nat. Commun.">
        <title>Multiple recent horizontal transfers of a large genomic region in cheese making fungi.</title>
        <authorList>
            <person name="Cheeseman K."/>
            <person name="Ropars J."/>
            <person name="Renault P."/>
            <person name="Dupont J."/>
            <person name="Gouzy J."/>
            <person name="Branca A."/>
            <person name="Abraham A.L."/>
            <person name="Ceppi M."/>
            <person name="Conseiller E."/>
            <person name="Debuchy R."/>
            <person name="Malagnac F."/>
            <person name="Goarin A."/>
            <person name="Silar P."/>
            <person name="Lacoste S."/>
            <person name="Sallet E."/>
            <person name="Bensimon A."/>
            <person name="Giraud T."/>
            <person name="Brygoo Y."/>
        </authorList>
    </citation>
    <scope>NUCLEOTIDE SEQUENCE [LARGE SCALE GENOMIC DNA]</scope>
    <source>
        <strain evidence="3">FM 013</strain>
    </source>
</reference>
<dbReference type="AlphaFoldDB" id="A0A0G4PA82"/>
<organism evidence="2 3">
    <name type="scientific">Penicillium camemberti (strain FM 013)</name>
    <dbReference type="NCBI Taxonomy" id="1429867"/>
    <lineage>
        <taxon>Eukaryota</taxon>
        <taxon>Fungi</taxon>
        <taxon>Dikarya</taxon>
        <taxon>Ascomycota</taxon>
        <taxon>Pezizomycotina</taxon>
        <taxon>Eurotiomycetes</taxon>
        <taxon>Eurotiomycetidae</taxon>
        <taxon>Eurotiales</taxon>
        <taxon>Aspergillaceae</taxon>
        <taxon>Penicillium</taxon>
    </lineage>
</organism>
<feature type="compositionally biased region" description="Basic and acidic residues" evidence="1">
    <location>
        <begin position="1"/>
        <end position="11"/>
    </location>
</feature>
<dbReference type="Proteomes" id="UP000053732">
    <property type="component" value="Unassembled WGS sequence"/>
</dbReference>
<keyword evidence="3" id="KW-1185">Reference proteome</keyword>
<protein>
    <submittedName>
        <fullName evidence="2">Str. FM013</fullName>
    </submittedName>
</protein>
<gene>
    <name evidence="2" type="ORF">PCAMFM013_S009g000157</name>
</gene>
<evidence type="ECO:0000256" key="1">
    <source>
        <dbReference type="SAM" id="MobiDB-lite"/>
    </source>
</evidence>
<evidence type="ECO:0000313" key="3">
    <source>
        <dbReference type="Proteomes" id="UP000053732"/>
    </source>
</evidence>
<evidence type="ECO:0000313" key="2">
    <source>
        <dbReference type="EMBL" id="CRL23217.1"/>
    </source>
</evidence>
<accession>A0A0G4PA82</accession>
<name>A0A0G4PA82_PENC3</name>
<sequence length="67" mass="7549">MQREEYPRQESGEAVETAEAVRAAEKAAAEEKQKREDRAAVTRGLTDLPTMKQLSTSGWEAKSKRKK</sequence>
<feature type="region of interest" description="Disordered" evidence="1">
    <location>
        <begin position="1"/>
        <end position="67"/>
    </location>
</feature>
<dbReference type="EMBL" id="HG793142">
    <property type="protein sequence ID" value="CRL23217.1"/>
    <property type="molecule type" value="Genomic_DNA"/>
</dbReference>
<proteinExistence type="predicted"/>
<feature type="compositionally biased region" description="Basic and acidic residues" evidence="1">
    <location>
        <begin position="22"/>
        <end position="40"/>
    </location>
</feature>